<dbReference type="Proteomes" id="UP000092154">
    <property type="component" value="Unassembled WGS sequence"/>
</dbReference>
<keyword evidence="1" id="KW-0812">Transmembrane</keyword>
<dbReference type="Pfam" id="PF01926">
    <property type="entry name" value="MMR_HSR1"/>
    <property type="match status" value="1"/>
</dbReference>
<dbReference type="OrthoDB" id="59699at2759"/>
<feature type="transmembrane region" description="Helical" evidence="1">
    <location>
        <begin position="116"/>
        <end position="136"/>
    </location>
</feature>
<accession>A0A1B7NE00</accession>
<evidence type="ECO:0000313" key="4">
    <source>
        <dbReference type="Proteomes" id="UP000092154"/>
    </source>
</evidence>
<dbReference type="InParanoid" id="A0A1B7NE00"/>
<dbReference type="SUPFAM" id="SSF52540">
    <property type="entry name" value="P-loop containing nucleoside triphosphate hydrolases"/>
    <property type="match status" value="1"/>
</dbReference>
<evidence type="ECO:0000259" key="2">
    <source>
        <dbReference type="Pfam" id="PF01926"/>
    </source>
</evidence>
<dbReference type="GO" id="GO:0005525">
    <property type="term" value="F:GTP binding"/>
    <property type="evidence" value="ECO:0007669"/>
    <property type="project" value="InterPro"/>
</dbReference>
<gene>
    <name evidence="3" type="ORF">K503DRAFT_862573</name>
</gene>
<reference evidence="3 4" key="1">
    <citation type="submission" date="2016-06" db="EMBL/GenBank/DDBJ databases">
        <title>Comparative genomics of the ectomycorrhizal sister species Rhizopogon vinicolor and Rhizopogon vesiculosus (Basidiomycota: Boletales) reveals a divergence of the mating type B locus.</title>
        <authorList>
            <consortium name="DOE Joint Genome Institute"/>
            <person name="Mujic A.B."/>
            <person name="Kuo A."/>
            <person name="Tritt A."/>
            <person name="Lipzen A."/>
            <person name="Chen C."/>
            <person name="Johnson J."/>
            <person name="Sharma A."/>
            <person name="Barry K."/>
            <person name="Grigoriev I.V."/>
            <person name="Spatafora J.W."/>
        </authorList>
    </citation>
    <scope>NUCLEOTIDE SEQUENCE [LARGE SCALE GENOMIC DNA]</scope>
    <source>
        <strain evidence="3 4">AM-OR11-026</strain>
    </source>
</reference>
<proteinExistence type="predicted"/>
<keyword evidence="1" id="KW-1133">Transmembrane helix</keyword>
<dbReference type="Gene3D" id="3.40.50.300">
    <property type="entry name" value="P-loop containing nucleotide triphosphate hydrolases"/>
    <property type="match status" value="1"/>
</dbReference>
<name>A0A1B7NE00_9AGAM</name>
<dbReference type="InterPro" id="IPR006073">
    <property type="entry name" value="GTP-bd"/>
</dbReference>
<dbReference type="InterPro" id="IPR027417">
    <property type="entry name" value="P-loop_NTPase"/>
</dbReference>
<dbReference type="STRING" id="1314800.A0A1B7NE00"/>
<evidence type="ECO:0000313" key="3">
    <source>
        <dbReference type="EMBL" id="OAX43108.1"/>
    </source>
</evidence>
<evidence type="ECO:0000256" key="1">
    <source>
        <dbReference type="SAM" id="Phobius"/>
    </source>
</evidence>
<dbReference type="EMBL" id="KV448144">
    <property type="protein sequence ID" value="OAX43108.1"/>
    <property type="molecule type" value="Genomic_DNA"/>
</dbReference>
<keyword evidence="4" id="KW-1185">Reference proteome</keyword>
<keyword evidence="1" id="KW-0472">Membrane</keyword>
<sequence length="316" mass="36543">MAPTENIRAKFGRFRILVVGRANAGKTTLLQRVCNTTEKPKIFDRKGKKINAAVVQGSVNRGYHNIEDELVFGSNPDFIFHDSCGFEAGGEEEFKNMKKFVLERASTIKLKRRIHAIWQAIISVRLYLFIMFYYRYCIPMDEYHRAITKAEEKFFSECNTSSVPVIAVFTKFDALWDDAYGQLKESGLTRMECKKMAPDKAKELVANMKIWDRLRDTRYPPKDFVYLAEMDKDNADCRPLLEGTTGALGEEAMQMLLISTQRTNLALCIEYAVSRELIDHIRKARTIRGPLWLSKDTCAEMQTRILLWFPHVEVRQ</sequence>
<protein>
    <recommendedName>
        <fullName evidence="2">G domain-containing protein</fullName>
    </recommendedName>
</protein>
<organism evidence="3 4">
    <name type="scientific">Rhizopogon vinicolor AM-OR11-026</name>
    <dbReference type="NCBI Taxonomy" id="1314800"/>
    <lineage>
        <taxon>Eukaryota</taxon>
        <taxon>Fungi</taxon>
        <taxon>Dikarya</taxon>
        <taxon>Basidiomycota</taxon>
        <taxon>Agaricomycotina</taxon>
        <taxon>Agaricomycetes</taxon>
        <taxon>Agaricomycetidae</taxon>
        <taxon>Boletales</taxon>
        <taxon>Suillineae</taxon>
        <taxon>Rhizopogonaceae</taxon>
        <taxon>Rhizopogon</taxon>
    </lineage>
</organism>
<dbReference type="AlphaFoldDB" id="A0A1B7NE00"/>
<feature type="domain" description="G" evidence="2">
    <location>
        <begin position="15"/>
        <end position="103"/>
    </location>
</feature>